<proteinExistence type="predicted"/>
<reference evidence="2 3" key="1">
    <citation type="submission" date="2013-02" db="EMBL/GenBank/DDBJ databases">
        <title>The Genome Sequence of Acinetobacter sp. CIP 56.2.</title>
        <authorList>
            <consortium name="The Broad Institute Genome Sequencing Platform"/>
            <consortium name="The Broad Institute Genome Sequencing Center for Infectious Disease"/>
            <person name="Cerqueira G."/>
            <person name="Feldgarden M."/>
            <person name="Courvalin P."/>
            <person name="Perichon B."/>
            <person name="Grillot-Courvalin C."/>
            <person name="Clermont D."/>
            <person name="Rocha E."/>
            <person name="Yoon E.-J."/>
            <person name="Nemec A."/>
            <person name="Walker B."/>
            <person name="Young S.K."/>
            <person name="Zeng Q."/>
            <person name="Gargeya S."/>
            <person name="Fitzgerald M."/>
            <person name="Haas B."/>
            <person name="Abouelleil A."/>
            <person name="Alvarado L."/>
            <person name="Arachchi H.M."/>
            <person name="Berlin A.M."/>
            <person name="Chapman S.B."/>
            <person name="Dewar J."/>
            <person name="Goldberg J."/>
            <person name="Griggs A."/>
            <person name="Gujja S."/>
            <person name="Hansen M."/>
            <person name="Howarth C."/>
            <person name="Imamovic A."/>
            <person name="Larimer J."/>
            <person name="McCowan C."/>
            <person name="Murphy C."/>
            <person name="Neiman D."/>
            <person name="Pearson M."/>
            <person name="Priest M."/>
            <person name="Roberts A."/>
            <person name="Saif S."/>
            <person name="Shea T."/>
            <person name="Sisk P."/>
            <person name="Sykes S."/>
            <person name="Wortman J."/>
            <person name="Nusbaum C."/>
            <person name="Birren B."/>
        </authorList>
    </citation>
    <scope>NUCLEOTIDE SEQUENCE [LARGE SCALE GENOMIC DNA]</scope>
    <source>
        <strain evidence="2 3">CIP 56.2</strain>
    </source>
</reference>
<sequence>MDTQNQRENRLINLRNTAIGAGVIGTGLVASNTHAIGMSDVQKAYTDSGATETVDGTGVIIITLAVTITIIGLIVALVKKK</sequence>
<organism evidence="2 3">
    <name type="scientific">Acinetobacter higginsii</name>
    <dbReference type="NCBI Taxonomy" id="70347"/>
    <lineage>
        <taxon>Bacteria</taxon>
        <taxon>Pseudomonadati</taxon>
        <taxon>Pseudomonadota</taxon>
        <taxon>Gammaproteobacteria</taxon>
        <taxon>Moraxellales</taxon>
        <taxon>Moraxellaceae</taxon>
        <taxon>Acinetobacter</taxon>
    </lineage>
</organism>
<evidence type="ECO:0000313" key="3">
    <source>
        <dbReference type="Proteomes" id="UP000013209"/>
    </source>
</evidence>
<gene>
    <name evidence="2" type="ORF">F966_03337</name>
</gene>
<dbReference type="PATRIC" id="fig|1144672.3.peg.3213"/>
<dbReference type="eggNOG" id="ENOG5032AMF">
    <property type="taxonomic scope" value="Bacteria"/>
</dbReference>
<keyword evidence="1" id="KW-0812">Transmembrane</keyword>
<evidence type="ECO:0000256" key="1">
    <source>
        <dbReference type="SAM" id="Phobius"/>
    </source>
</evidence>
<dbReference type="RefSeq" id="WP_004807154.1">
    <property type="nucleotide sequence ID" value="NZ_KB849440.1"/>
</dbReference>
<accession>N8XGT4</accession>
<keyword evidence="1" id="KW-0472">Membrane</keyword>
<dbReference type="STRING" id="1144672.F966_03337"/>
<name>N8XGT4_9GAMM</name>
<dbReference type="EMBL" id="APPH01000017">
    <property type="protein sequence ID" value="ENV08274.1"/>
    <property type="molecule type" value="Genomic_DNA"/>
</dbReference>
<feature type="transmembrane region" description="Helical" evidence="1">
    <location>
        <begin position="56"/>
        <end position="78"/>
    </location>
</feature>
<dbReference type="HOGENOM" id="CLU_188855_0_0_6"/>
<evidence type="ECO:0000313" key="2">
    <source>
        <dbReference type="EMBL" id="ENV08274.1"/>
    </source>
</evidence>
<keyword evidence="1" id="KW-1133">Transmembrane helix</keyword>
<protein>
    <submittedName>
        <fullName evidence="2">Uncharacterized protein</fullName>
    </submittedName>
</protein>
<feature type="transmembrane region" description="Helical" evidence="1">
    <location>
        <begin position="12"/>
        <end position="36"/>
    </location>
</feature>
<dbReference type="Proteomes" id="UP000013209">
    <property type="component" value="Unassembled WGS sequence"/>
</dbReference>
<dbReference type="AlphaFoldDB" id="N8XGT4"/>
<comment type="caution">
    <text evidence="2">The sequence shown here is derived from an EMBL/GenBank/DDBJ whole genome shotgun (WGS) entry which is preliminary data.</text>
</comment>